<keyword evidence="3" id="KW-0808">Transferase</keyword>
<evidence type="ECO:0000256" key="3">
    <source>
        <dbReference type="ARBA" id="ARBA00022679"/>
    </source>
</evidence>
<feature type="domain" description="Methyltransferase" evidence="4">
    <location>
        <begin position="91"/>
        <end position="162"/>
    </location>
</feature>
<keyword evidence="2" id="KW-0489">Methyltransferase</keyword>
<dbReference type="SUPFAM" id="SSF53335">
    <property type="entry name" value="S-adenosyl-L-methionine-dependent methyltransferases"/>
    <property type="match status" value="1"/>
</dbReference>
<sequence>MSYHPRNMQYKTVQNCEVTGDVRKLTQNLLDLDNPLLSTCDFGSVKWWNERYLEHSQEFDFYVEYSDVQQIIEKYCVKGRGRKSKSDESRILVVGAGNSSMSHLLVDDGYANIVNIDFSAAVVNRMKDKYFESSPNMTWQTMNCTDLSFGDNTFNYALDKGTMDSVLCSDEPNKNSECYALEMDRVLKDNDQSVWITISRGLPEEMLGYFENDDTESSGFHTFDCVVHAIIKPNVYGEENTFLKNCDDLYYVYVCRKNPQKIKAKAAKRNRVTF</sequence>
<dbReference type="EMBL" id="HBFR01013676">
    <property type="protein sequence ID" value="CAD8882768.1"/>
    <property type="molecule type" value="Transcribed_RNA"/>
</dbReference>
<evidence type="ECO:0000256" key="2">
    <source>
        <dbReference type="ARBA" id="ARBA00022603"/>
    </source>
</evidence>
<accession>A0A7S1FQ83</accession>
<evidence type="ECO:0000313" key="5">
    <source>
        <dbReference type="EMBL" id="CAD8882768.1"/>
    </source>
</evidence>
<dbReference type="Gene3D" id="3.40.50.150">
    <property type="entry name" value="Vaccinia Virus protein VP39"/>
    <property type="match status" value="1"/>
</dbReference>
<gene>
    <name evidence="5" type="ORF">CHYS00102_LOCUS9963</name>
</gene>
<dbReference type="GO" id="GO:0008168">
    <property type="term" value="F:methyltransferase activity"/>
    <property type="evidence" value="ECO:0007669"/>
    <property type="project" value="UniProtKB-KW"/>
</dbReference>
<proteinExistence type="inferred from homology"/>
<dbReference type="InterPro" id="IPR051419">
    <property type="entry name" value="Lys/N-term_MeTrsfase_sf"/>
</dbReference>
<dbReference type="PANTHER" id="PTHR12176:SF79">
    <property type="entry name" value="METHYLTRANSFERASE TYPE 11 DOMAIN-CONTAINING PROTEIN"/>
    <property type="match status" value="1"/>
</dbReference>
<dbReference type="PANTHER" id="PTHR12176">
    <property type="entry name" value="SAM-DEPENDENT METHYLTRANSFERASE SUPERFAMILY PROTEIN"/>
    <property type="match status" value="1"/>
</dbReference>
<organism evidence="5">
    <name type="scientific">Corethron hystrix</name>
    <dbReference type="NCBI Taxonomy" id="216773"/>
    <lineage>
        <taxon>Eukaryota</taxon>
        <taxon>Sar</taxon>
        <taxon>Stramenopiles</taxon>
        <taxon>Ochrophyta</taxon>
        <taxon>Bacillariophyta</taxon>
        <taxon>Coscinodiscophyceae</taxon>
        <taxon>Corethrophycidae</taxon>
        <taxon>Corethrales</taxon>
        <taxon>Corethraceae</taxon>
        <taxon>Corethron</taxon>
    </lineage>
</organism>
<dbReference type="Pfam" id="PF13649">
    <property type="entry name" value="Methyltransf_25"/>
    <property type="match status" value="1"/>
</dbReference>
<name>A0A7S1FQ83_9STRA</name>
<dbReference type="AlphaFoldDB" id="A0A7S1FQ83"/>
<reference evidence="5" key="1">
    <citation type="submission" date="2021-01" db="EMBL/GenBank/DDBJ databases">
        <authorList>
            <person name="Corre E."/>
            <person name="Pelletier E."/>
            <person name="Niang G."/>
            <person name="Scheremetjew M."/>
            <person name="Finn R."/>
            <person name="Kale V."/>
            <person name="Holt S."/>
            <person name="Cochrane G."/>
            <person name="Meng A."/>
            <person name="Brown T."/>
            <person name="Cohen L."/>
        </authorList>
    </citation>
    <scope>NUCLEOTIDE SEQUENCE</scope>
    <source>
        <strain evidence="5">308</strain>
    </source>
</reference>
<dbReference type="InterPro" id="IPR041698">
    <property type="entry name" value="Methyltransf_25"/>
</dbReference>
<comment type="similarity">
    <text evidence="1">Belongs to the methyltransferase superfamily.</text>
</comment>
<evidence type="ECO:0000256" key="1">
    <source>
        <dbReference type="ARBA" id="ARBA00008361"/>
    </source>
</evidence>
<dbReference type="InterPro" id="IPR029063">
    <property type="entry name" value="SAM-dependent_MTases_sf"/>
</dbReference>
<protein>
    <recommendedName>
        <fullName evidence="4">Methyltransferase domain-containing protein</fullName>
    </recommendedName>
</protein>
<dbReference type="GO" id="GO:0032259">
    <property type="term" value="P:methylation"/>
    <property type="evidence" value="ECO:0007669"/>
    <property type="project" value="UniProtKB-KW"/>
</dbReference>
<evidence type="ECO:0000259" key="4">
    <source>
        <dbReference type="Pfam" id="PF13649"/>
    </source>
</evidence>